<sequence length="160" mass="18466">MTRHTLFALLFLIFCAPVNAAIDVYQFDSPAHEKQFQELSHMLRCPKCQNNSIADSNADLAKDLRHKVYQMTKEGKTKQEIIDYMVARYGEFITYKPPMTIGTMILWFGPLLVVLCGVLFLLVRSRRISKESHSELNNDDHQAYVETLIRNAENNKEQGK</sequence>
<dbReference type="Gene3D" id="1.10.8.640">
    <property type="entry name" value="Cytochrome C biogenesis protein"/>
    <property type="match status" value="1"/>
</dbReference>
<dbReference type="Pfam" id="PF03918">
    <property type="entry name" value="CcmH"/>
    <property type="match status" value="1"/>
</dbReference>
<keyword evidence="4 7" id="KW-0732">Signal</keyword>
<accession>A0A1R4B0H5</accession>
<dbReference type="InterPro" id="IPR005616">
    <property type="entry name" value="CcmH/CycL/Ccl2/NrfF_N"/>
</dbReference>
<name>A0A1R4B0H5_9VIBR</name>
<evidence type="ECO:0000313" key="10">
    <source>
        <dbReference type="Proteomes" id="UP000189475"/>
    </source>
</evidence>
<organism evidence="9 10">
    <name type="scientific">Vibrio palustris</name>
    <dbReference type="NCBI Taxonomy" id="1918946"/>
    <lineage>
        <taxon>Bacteria</taxon>
        <taxon>Pseudomonadati</taxon>
        <taxon>Pseudomonadota</taxon>
        <taxon>Gammaproteobacteria</taxon>
        <taxon>Vibrionales</taxon>
        <taxon>Vibrionaceae</taxon>
        <taxon>Vibrio</taxon>
    </lineage>
</organism>
<dbReference type="AlphaFoldDB" id="A0A1R4B0H5"/>
<evidence type="ECO:0000256" key="2">
    <source>
        <dbReference type="ARBA" id="ARBA00022617"/>
    </source>
</evidence>
<dbReference type="Proteomes" id="UP000189475">
    <property type="component" value="Unassembled WGS sequence"/>
</dbReference>
<protein>
    <recommendedName>
        <fullName evidence="7">Cytochrome c-type biogenesis protein</fullName>
    </recommendedName>
</protein>
<keyword evidence="5" id="KW-0201">Cytochrome c-type biogenesis</keyword>
<dbReference type="GO" id="GO:0005886">
    <property type="term" value="C:plasma membrane"/>
    <property type="evidence" value="ECO:0007669"/>
    <property type="project" value="TreeGrafter"/>
</dbReference>
<evidence type="ECO:0000256" key="4">
    <source>
        <dbReference type="ARBA" id="ARBA00022729"/>
    </source>
</evidence>
<gene>
    <name evidence="9" type="primary">ccmH_1</name>
    <name evidence="9" type="ORF">VPAL9027_00334</name>
</gene>
<keyword evidence="6 7" id="KW-0408">Iron</keyword>
<dbReference type="STRING" id="1918946.VPAL9027_00334"/>
<keyword evidence="7" id="KW-0472">Membrane</keyword>
<proteinExistence type="inferred from homology"/>
<feature type="signal peptide" evidence="7">
    <location>
        <begin position="1"/>
        <end position="20"/>
    </location>
</feature>
<feature type="chain" id="PRO_5011835186" description="Cytochrome c-type biogenesis protein" evidence="7">
    <location>
        <begin position="21"/>
        <end position="160"/>
    </location>
</feature>
<evidence type="ECO:0000256" key="7">
    <source>
        <dbReference type="RuleBase" id="RU364112"/>
    </source>
</evidence>
<evidence type="ECO:0000256" key="1">
    <source>
        <dbReference type="ARBA" id="ARBA00010342"/>
    </source>
</evidence>
<keyword evidence="2 7" id="KW-0349">Heme</keyword>
<comment type="function">
    <text evidence="7">Possible subunit of a heme lyase.</text>
</comment>
<dbReference type="EMBL" id="FUFT01000001">
    <property type="protein sequence ID" value="SJL82409.1"/>
    <property type="molecule type" value="Genomic_DNA"/>
</dbReference>
<dbReference type="OrthoDB" id="9804975at2"/>
<feature type="transmembrane region" description="Helical" evidence="7">
    <location>
        <begin position="104"/>
        <end position="123"/>
    </location>
</feature>
<evidence type="ECO:0000259" key="8">
    <source>
        <dbReference type="Pfam" id="PF03918"/>
    </source>
</evidence>
<dbReference type="FunFam" id="1.10.8.640:FF:000001">
    <property type="entry name" value="Cytochrome c-type biogenesis protein"/>
    <property type="match status" value="1"/>
</dbReference>
<keyword evidence="7" id="KW-1133">Transmembrane helix</keyword>
<dbReference type="CDD" id="cd16378">
    <property type="entry name" value="CcmH_N"/>
    <property type="match status" value="1"/>
</dbReference>
<keyword evidence="7" id="KW-0812">Transmembrane</keyword>
<keyword evidence="10" id="KW-1185">Reference proteome</keyword>
<evidence type="ECO:0000256" key="6">
    <source>
        <dbReference type="ARBA" id="ARBA00023004"/>
    </source>
</evidence>
<dbReference type="InterPro" id="IPR051263">
    <property type="entry name" value="C-type_cytochrome_biogenesis"/>
</dbReference>
<dbReference type="GO" id="GO:0017004">
    <property type="term" value="P:cytochrome complex assembly"/>
    <property type="evidence" value="ECO:0007669"/>
    <property type="project" value="UniProtKB-KW"/>
</dbReference>
<feature type="domain" description="CcmH/CycL/Ccl2/NrfF N-terminal" evidence="8">
    <location>
        <begin position="9"/>
        <end position="143"/>
    </location>
</feature>
<evidence type="ECO:0000313" key="9">
    <source>
        <dbReference type="EMBL" id="SJL82409.1"/>
    </source>
</evidence>
<evidence type="ECO:0000256" key="3">
    <source>
        <dbReference type="ARBA" id="ARBA00022723"/>
    </source>
</evidence>
<reference evidence="9 10" key="1">
    <citation type="submission" date="2017-02" db="EMBL/GenBank/DDBJ databases">
        <authorList>
            <person name="Peterson S.W."/>
        </authorList>
    </citation>
    <scope>NUCLEOTIDE SEQUENCE [LARGE SCALE GENOMIC DNA]</scope>
    <source>
        <strain evidence="9 10">CECT 9027</strain>
    </source>
</reference>
<dbReference type="RefSeq" id="WP_077311680.1">
    <property type="nucleotide sequence ID" value="NZ_AP024887.1"/>
</dbReference>
<comment type="similarity">
    <text evidence="1 7">Belongs to the CcmH/CycL/Ccl2/NrfF family.</text>
</comment>
<dbReference type="GO" id="GO:0046872">
    <property type="term" value="F:metal ion binding"/>
    <property type="evidence" value="ECO:0007669"/>
    <property type="project" value="UniProtKB-KW"/>
</dbReference>
<keyword evidence="3 7" id="KW-0479">Metal-binding</keyword>
<dbReference type="PANTHER" id="PTHR47870">
    <property type="entry name" value="CYTOCHROME C-TYPE BIOGENESIS PROTEIN CCMH"/>
    <property type="match status" value="1"/>
</dbReference>
<dbReference type="InterPro" id="IPR038297">
    <property type="entry name" value="CcmH/CycL/NrfF/Ccl2_sf"/>
</dbReference>
<dbReference type="PANTHER" id="PTHR47870:SF1">
    <property type="entry name" value="CYTOCHROME C-TYPE BIOGENESIS PROTEIN CCMH"/>
    <property type="match status" value="1"/>
</dbReference>
<evidence type="ECO:0000256" key="5">
    <source>
        <dbReference type="ARBA" id="ARBA00022748"/>
    </source>
</evidence>